<organism evidence="2 3">
    <name type="scientific">Lysobacter stagni</name>
    <dbReference type="NCBI Taxonomy" id="3045172"/>
    <lineage>
        <taxon>Bacteria</taxon>
        <taxon>Pseudomonadati</taxon>
        <taxon>Pseudomonadota</taxon>
        <taxon>Gammaproteobacteria</taxon>
        <taxon>Lysobacterales</taxon>
        <taxon>Lysobacteraceae</taxon>
        <taxon>Lysobacter</taxon>
    </lineage>
</organism>
<evidence type="ECO:0000313" key="2">
    <source>
        <dbReference type="EMBL" id="MDI9240728.1"/>
    </source>
</evidence>
<dbReference type="InterPro" id="IPR049304">
    <property type="entry name" value="Gly_rich_dom"/>
</dbReference>
<accession>A0ABT6XL09</accession>
<dbReference type="RefSeq" id="WP_283214209.1">
    <property type="nucleotide sequence ID" value="NZ_JASGBI010000002.1"/>
</dbReference>
<reference evidence="2 3" key="1">
    <citation type="submission" date="2023-05" db="EMBL/GenBank/DDBJ databases">
        <title>Lysobacter sp. strain LF1 Genome sequencing and assembly.</title>
        <authorList>
            <person name="Jung Y."/>
        </authorList>
    </citation>
    <scope>NUCLEOTIDE SEQUENCE [LARGE SCALE GENOMIC DNA]</scope>
    <source>
        <strain evidence="2 3">LF1</strain>
    </source>
</reference>
<comment type="caution">
    <text evidence="2">The sequence shown here is derived from an EMBL/GenBank/DDBJ whole genome shotgun (WGS) entry which is preliminary data.</text>
</comment>
<name>A0ABT6XL09_9GAMM</name>
<evidence type="ECO:0000259" key="1">
    <source>
        <dbReference type="Pfam" id="PF21722"/>
    </source>
</evidence>
<dbReference type="EMBL" id="JASGBI010000002">
    <property type="protein sequence ID" value="MDI9240728.1"/>
    <property type="molecule type" value="Genomic_DNA"/>
</dbReference>
<protein>
    <recommendedName>
        <fullName evidence="1">Glycine-rich domain-containing protein</fullName>
    </recommendedName>
</protein>
<sequence length="426" mass="41017">MDDNFDHLDKVKLEDRHLEGLREAVDAAGGTIGDQAESLASIEETLAGKQSRSERGVAGGYAPLANDRRVPLEFLPEGVINSNDKGWFATPADLMEAHPLGINGYWAIVGTTDSVWVWDGNSLAWVDTQQRSPVSSVNGHTGKVVLEAADVGAARPSTVEVFLQSATYFKPAGAKGIEVLLIGSGSGGNSGRTGTGSLPGGGAGGGAAITHAELLAPEVADSCAVVVAAASTGGFAAPGQAYHLQGAAGKASAFHFNGSARIVANGGDSTVDANGGPAGAGVLAGGAGGSGAAGAAGAAGAKGSGGAPGGGAGGGVSATDVAYSGGLSPYPPQYTDRMTTYVTGSNGIAPGGDAIDMSTHPVFSLYLRPGLAGAGGAGAADTDGGDGGSAGGFGAGGGGGGSTRAGYTPGKGGAGAPGVVVVITHF</sequence>
<dbReference type="Pfam" id="PF21722">
    <property type="entry name" value="Gly_rich_2"/>
    <property type="match status" value="1"/>
</dbReference>
<proteinExistence type="predicted"/>
<evidence type="ECO:0000313" key="3">
    <source>
        <dbReference type="Proteomes" id="UP001321580"/>
    </source>
</evidence>
<gene>
    <name evidence="2" type="ORF">QLQ15_17635</name>
</gene>
<keyword evidence="3" id="KW-1185">Reference proteome</keyword>
<dbReference type="Proteomes" id="UP001321580">
    <property type="component" value="Unassembled WGS sequence"/>
</dbReference>
<feature type="domain" description="Glycine-rich" evidence="1">
    <location>
        <begin position="165"/>
        <end position="422"/>
    </location>
</feature>